<dbReference type="PANTHER" id="PTHR34977:SF1">
    <property type="entry name" value="UPF0337 PROTEIN YJBJ"/>
    <property type="match status" value="1"/>
</dbReference>
<protein>
    <submittedName>
        <fullName evidence="3">CsbD family protein</fullName>
    </submittedName>
</protein>
<feature type="domain" description="CsbD-like" evidence="2">
    <location>
        <begin position="4"/>
        <end position="56"/>
    </location>
</feature>
<organism evidence="3 4">
    <name type="scientific">Aquibium carbonis</name>
    <dbReference type="NCBI Taxonomy" id="2495581"/>
    <lineage>
        <taxon>Bacteria</taxon>
        <taxon>Pseudomonadati</taxon>
        <taxon>Pseudomonadota</taxon>
        <taxon>Alphaproteobacteria</taxon>
        <taxon>Hyphomicrobiales</taxon>
        <taxon>Phyllobacteriaceae</taxon>
        <taxon>Aquibium</taxon>
    </lineage>
</organism>
<reference evidence="3 4" key="1">
    <citation type="submission" date="2018-12" db="EMBL/GenBank/DDBJ databases">
        <title>Mesorhizobium carbonis sp. nov., isolated from coal mine water.</title>
        <authorList>
            <person name="Xin W."/>
            <person name="Xu Z."/>
            <person name="Xiang F."/>
            <person name="Zhang J."/>
            <person name="Xi L."/>
            <person name="Liu J."/>
        </authorList>
    </citation>
    <scope>NUCLEOTIDE SEQUENCE [LARGE SCALE GENOMIC DNA]</scope>
    <source>
        <strain evidence="3 4">B2.3</strain>
    </source>
</reference>
<gene>
    <name evidence="3" type="ORF">EJC49_22655</name>
</gene>
<evidence type="ECO:0000313" key="4">
    <source>
        <dbReference type="Proteomes" id="UP000278398"/>
    </source>
</evidence>
<dbReference type="SUPFAM" id="SSF69047">
    <property type="entry name" value="Hypothetical protein YjbJ"/>
    <property type="match status" value="1"/>
</dbReference>
<keyword evidence="4" id="KW-1185">Reference proteome</keyword>
<comment type="similarity">
    <text evidence="1">Belongs to the UPF0337 (CsbD) family.</text>
</comment>
<dbReference type="InterPro" id="IPR008462">
    <property type="entry name" value="CsbD"/>
</dbReference>
<evidence type="ECO:0000259" key="2">
    <source>
        <dbReference type="Pfam" id="PF05532"/>
    </source>
</evidence>
<dbReference type="EMBL" id="RWKW01000105">
    <property type="protein sequence ID" value="RST83425.1"/>
    <property type="molecule type" value="Genomic_DNA"/>
</dbReference>
<comment type="caution">
    <text evidence="3">The sequence shown here is derived from an EMBL/GenBank/DDBJ whole genome shotgun (WGS) entry which is preliminary data.</text>
</comment>
<dbReference type="Pfam" id="PF05532">
    <property type="entry name" value="CsbD"/>
    <property type="match status" value="1"/>
</dbReference>
<dbReference type="InterPro" id="IPR026042">
    <property type="entry name" value="YjbJ"/>
</dbReference>
<evidence type="ECO:0000313" key="3">
    <source>
        <dbReference type="EMBL" id="RST83425.1"/>
    </source>
</evidence>
<sequence length="65" mass="7586">MNKNQIEGNWEQIKGKVQSQWGKLTNDDLDIIEGDRKQLAGRLQERYGKAQEEAEREVDEWLGRG</sequence>
<dbReference type="PIRSF" id="PIRSF039008">
    <property type="entry name" value="YjbJ"/>
    <property type="match status" value="1"/>
</dbReference>
<proteinExistence type="inferred from homology"/>
<evidence type="ECO:0000256" key="1">
    <source>
        <dbReference type="ARBA" id="ARBA00009129"/>
    </source>
</evidence>
<dbReference type="PANTHER" id="PTHR34977">
    <property type="entry name" value="UPF0337 PROTEIN YJBJ"/>
    <property type="match status" value="1"/>
</dbReference>
<accession>A0A429YPP7</accession>
<dbReference type="OrthoDB" id="9796058at2"/>
<dbReference type="InterPro" id="IPR050423">
    <property type="entry name" value="UPF0337_stress_rsp"/>
</dbReference>
<dbReference type="AlphaFoldDB" id="A0A429YPP7"/>
<dbReference type="InterPro" id="IPR036629">
    <property type="entry name" value="YjbJ_sf"/>
</dbReference>
<dbReference type="RefSeq" id="WP_126702206.1">
    <property type="nucleotide sequence ID" value="NZ_RWKW01000105.1"/>
</dbReference>
<dbReference type="Gene3D" id="1.10.1470.10">
    <property type="entry name" value="YjbJ"/>
    <property type="match status" value="1"/>
</dbReference>
<name>A0A429YPP7_9HYPH</name>
<dbReference type="Proteomes" id="UP000278398">
    <property type="component" value="Unassembled WGS sequence"/>
</dbReference>